<reference evidence="1" key="1">
    <citation type="journal article" date="2019" name="bioRxiv">
        <title>The Genome of the Zebra Mussel, Dreissena polymorpha: A Resource for Invasive Species Research.</title>
        <authorList>
            <person name="McCartney M.A."/>
            <person name="Auch B."/>
            <person name="Kono T."/>
            <person name="Mallez S."/>
            <person name="Zhang Y."/>
            <person name="Obille A."/>
            <person name="Becker A."/>
            <person name="Abrahante J.E."/>
            <person name="Garbe J."/>
            <person name="Badalamenti J.P."/>
            <person name="Herman A."/>
            <person name="Mangelson H."/>
            <person name="Liachko I."/>
            <person name="Sullivan S."/>
            <person name="Sone E.D."/>
            <person name="Koren S."/>
            <person name="Silverstein K.A.T."/>
            <person name="Beckman K.B."/>
            <person name="Gohl D.M."/>
        </authorList>
    </citation>
    <scope>NUCLEOTIDE SEQUENCE</scope>
    <source>
        <strain evidence="1">Duluth1</strain>
        <tissue evidence="1">Whole animal</tissue>
    </source>
</reference>
<keyword evidence="2" id="KW-1185">Reference proteome</keyword>
<dbReference type="AlphaFoldDB" id="A0A9D3Z0G0"/>
<protein>
    <submittedName>
        <fullName evidence="1">Uncharacterized protein</fullName>
    </submittedName>
</protein>
<proteinExistence type="predicted"/>
<name>A0A9D3Z0G0_DREPO</name>
<reference evidence="1" key="2">
    <citation type="submission" date="2020-11" db="EMBL/GenBank/DDBJ databases">
        <authorList>
            <person name="McCartney M.A."/>
            <person name="Auch B."/>
            <person name="Kono T."/>
            <person name="Mallez S."/>
            <person name="Becker A."/>
            <person name="Gohl D.M."/>
            <person name="Silverstein K.A.T."/>
            <person name="Koren S."/>
            <person name="Bechman K.B."/>
            <person name="Herman A."/>
            <person name="Abrahante J.E."/>
            <person name="Garbe J."/>
        </authorList>
    </citation>
    <scope>NUCLEOTIDE SEQUENCE</scope>
    <source>
        <strain evidence="1">Duluth1</strain>
        <tissue evidence="1">Whole animal</tissue>
    </source>
</reference>
<comment type="caution">
    <text evidence="1">The sequence shown here is derived from an EMBL/GenBank/DDBJ whole genome shotgun (WGS) entry which is preliminary data.</text>
</comment>
<dbReference type="EMBL" id="JAIWYP010000014">
    <property type="protein sequence ID" value="KAH3708370.1"/>
    <property type="molecule type" value="Genomic_DNA"/>
</dbReference>
<sequence>MDPLHIRGHENGSFSCSWNKHKPPDDAHNACECHPLNSNRNDDPLYSVIKKNTTPEVSHPIKIHLYDHDGDPLFKTVIREKLALTSLKKEDSLHTSVKHDDSHNAVAHTDGTLYTTVNEIESRSSADKGKYPLNLPVHKEDRAGINVAQADSLEDNTSKEDPLYSTVCKERTRGINT</sequence>
<organism evidence="1 2">
    <name type="scientific">Dreissena polymorpha</name>
    <name type="common">Zebra mussel</name>
    <name type="synonym">Mytilus polymorpha</name>
    <dbReference type="NCBI Taxonomy" id="45954"/>
    <lineage>
        <taxon>Eukaryota</taxon>
        <taxon>Metazoa</taxon>
        <taxon>Spiralia</taxon>
        <taxon>Lophotrochozoa</taxon>
        <taxon>Mollusca</taxon>
        <taxon>Bivalvia</taxon>
        <taxon>Autobranchia</taxon>
        <taxon>Heteroconchia</taxon>
        <taxon>Euheterodonta</taxon>
        <taxon>Imparidentia</taxon>
        <taxon>Neoheterodontei</taxon>
        <taxon>Myida</taxon>
        <taxon>Dreissenoidea</taxon>
        <taxon>Dreissenidae</taxon>
        <taxon>Dreissena</taxon>
    </lineage>
</organism>
<accession>A0A9D3Z0G0</accession>
<evidence type="ECO:0000313" key="1">
    <source>
        <dbReference type="EMBL" id="KAH3708370.1"/>
    </source>
</evidence>
<gene>
    <name evidence="1" type="ORF">DPMN_067819</name>
</gene>
<dbReference type="Proteomes" id="UP000828390">
    <property type="component" value="Unassembled WGS sequence"/>
</dbReference>
<evidence type="ECO:0000313" key="2">
    <source>
        <dbReference type="Proteomes" id="UP000828390"/>
    </source>
</evidence>